<comment type="subcellular location">
    <subcellularLocation>
        <location evidence="2">Membrane</location>
        <topology evidence="2">Single-pass membrane protein</topology>
    </subcellularLocation>
</comment>
<evidence type="ECO:0000256" key="2">
    <source>
        <dbReference type="ARBA" id="ARBA00004167"/>
    </source>
</evidence>
<evidence type="ECO:0000256" key="1">
    <source>
        <dbReference type="ARBA" id="ARBA00000900"/>
    </source>
</evidence>
<feature type="domain" description="Wall-associated receptor kinase galacturonan-binding" evidence="15">
    <location>
        <begin position="36"/>
        <end position="103"/>
    </location>
</feature>
<keyword evidence="6" id="KW-0812">Transmembrane</keyword>
<reference evidence="16" key="1">
    <citation type="submission" date="2023-05" db="EMBL/GenBank/DDBJ databases">
        <title>Nepenthes gracilis genome sequencing.</title>
        <authorList>
            <person name="Fukushima K."/>
        </authorList>
    </citation>
    <scope>NUCLEOTIDE SEQUENCE</scope>
    <source>
        <strain evidence="16">SING2019-196</strain>
    </source>
</reference>
<evidence type="ECO:0000256" key="10">
    <source>
        <dbReference type="ARBA" id="ARBA00022786"/>
    </source>
</evidence>
<keyword evidence="7" id="KW-0479">Metal-binding</keyword>
<evidence type="ECO:0000256" key="7">
    <source>
        <dbReference type="ARBA" id="ARBA00022723"/>
    </source>
</evidence>
<dbReference type="PANTHER" id="PTHR46279:SF2">
    <property type="entry name" value="RING-H2 FINGER PROTEIN ATL21A-RELATED"/>
    <property type="match status" value="1"/>
</dbReference>
<comment type="catalytic activity">
    <reaction evidence="1">
        <text>S-ubiquitinyl-[E2 ubiquitin-conjugating enzyme]-L-cysteine + [acceptor protein]-L-lysine = [E2 ubiquitin-conjugating enzyme]-L-cysteine + N(6)-ubiquitinyl-[acceptor protein]-L-lysine.</text>
        <dbReference type="EC" id="2.3.2.27"/>
    </reaction>
</comment>
<keyword evidence="9" id="KW-0863">Zinc-finger</keyword>
<dbReference type="EC" id="2.3.2.27" evidence="4"/>
<comment type="caution">
    <text evidence="16">The sequence shown here is derived from an EMBL/GenBank/DDBJ whole genome shotgun (WGS) entry which is preliminary data.</text>
</comment>
<dbReference type="InterPro" id="IPR025287">
    <property type="entry name" value="WAK_GUB"/>
</dbReference>
<evidence type="ECO:0000313" key="16">
    <source>
        <dbReference type="EMBL" id="GMH31320.1"/>
    </source>
</evidence>
<keyword evidence="13" id="KW-0472">Membrane</keyword>
<protein>
    <recommendedName>
        <fullName evidence="4">RING-type E3 ubiquitin transferase</fullName>
        <ecNumber evidence="4">2.3.2.27</ecNumber>
    </recommendedName>
</protein>
<gene>
    <name evidence="16" type="ORF">Nepgr_033163</name>
</gene>
<comment type="pathway">
    <text evidence="3">Protein modification; protein ubiquitination.</text>
</comment>
<evidence type="ECO:0000256" key="8">
    <source>
        <dbReference type="ARBA" id="ARBA00022729"/>
    </source>
</evidence>
<evidence type="ECO:0000313" key="17">
    <source>
        <dbReference type="Proteomes" id="UP001279734"/>
    </source>
</evidence>
<evidence type="ECO:0000256" key="6">
    <source>
        <dbReference type="ARBA" id="ARBA00022692"/>
    </source>
</evidence>
<comment type="similarity">
    <text evidence="14">Belongs to the RING-type zinc finger family. ATL subfamily.</text>
</comment>
<dbReference type="GO" id="GO:0061630">
    <property type="term" value="F:ubiquitin protein ligase activity"/>
    <property type="evidence" value="ECO:0007669"/>
    <property type="project" value="UniProtKB-EC"/>
</dbReference>
<keyword evidence="10" id="KW-0833">Ubl conjugation pathway</keyword>
<organism evidence="16 17">
    <name type="scientific">Nepenthes gracilis</name>
    <name type="common">Slender pitcher plant</name>
    <dbReference type="NCBI Taxonomy" id="150966"/>
    <lineage>
        <taxon>Eukaryota</taxon>
        <taxon>Viridiplantae</taxon>
        <taxon>Streptophyta</taxon>
        <taxon>Embryophyta</taxon>
        <taxon>Tracheophyta</taxon>
        <taxon>Spermatophyta</taxon>
        <taxon>Magnoliopsida</taxon>
        <taxon>eudicotyledons</taxon>
        <taxon>Gunneridae</taxon>
        <taxon>Pentapetalae</taxon>
        <taxon>Caryophyllales</taxon>
        <taxon>Nepenthaceae</taxon>
        <taxon>Nepenthes</taxon>
    </lineage>
</organism>
<dbReference type="GO" id="GO:0016020">
    <property type="term" value="C:membrane"/>
    <property type="evidence" value="ECO:0007669"/>
    <property type="project" value="UniProtKB-SubCell"/>
</dbReference>
<evidence type="ECO:0000259" key="15">
    <source>
        <dbReference type="Pfam" id="PF13947"/>
    </source>
</evidence>
<proteinExistence type="inferred from homology"/>
<keyword evidence="12" id="KW-1133">Transmembrane helix</keyword>
<dbReference type="PANTHER" id="PTHR46279">
    <property type="entry name" value="RING/U-BOX SUPERFAMILY PROTEIN"/>
    <property type="match status" value="1"/>
</dbReference>
<evidence type="ECO:0000256" key="3">
    <source>
        <dbReference type="ARBA" id="ARBA00004906"/>
    </source>
</evidence>
<keyword evidence="11" id="KW-0862">Zinc</keyword>
<evidence type="ECO:0000256" key="13">
    <source>
        <dbReference type="ARBA" id="ARBA00023136"/>
    </source>
</evidence>
<name>A0AAD3Y866_NEPGR</name>
<evidence type="ECO:0000256" key="11">
    <source>
        <dbReference type="ARBA" id="ARBA00022833"/>
    </source>
</evidence>
<accession>A0AAD3Y866</accession>
<keyword evidence="8" id="KW-0732">Signal</keyword>
<evidence type="ECO:0000256" key="4">
    <source>
        <dbReference type="ARBA" id="ARBA00012483"/>
    </source>
</evidence>
<dbReference type="AlphaFoldDB" id="A0AAD3Y866"/>
<dbReference type="EMBL" id="BSYO01000040">
    <property type="protein sequence ID" value="GMH31320.1"/>
    <property type="molecule type" value="Genomic_DNA"/>
</dbReference>
<keyword evidence="5" id="KW-0808">Transferase</keyword>
<keyword evidence="17" id="KW-1185">Reference proteome</keyword>
<evidence type="ECO:0000256" key="5">
    <source>
        <dbReference type="ARBA" id="ARBA00022679"/>
    </source>
</evidence>
<evidence type="ECO:0000256" key="14">
    <source>
        <dbReference type="ARBA" id="ARBA00024209"/>
    </source>
</evidence>
<dbReference type="Proteomes" id="UP001279734">
    <property type="component" value="Unassembled WGS sequence"/>
</dbReference>
<evidence type="ECO:0000256" key="9">
    <source>
        <dbReference type="ARBA" id="ARBA00022771"/>
    </source>
</evidence>
<sequence length="260" mass="28467">MGSNAFFPISLLLLFFFFFIFFIFLYAPVYGSSSSCPVSVCNSSSFMVRFPFWQQDQPPPNCSHPGFKLSCSDQGSTVLILPRAGEFLVRNINFTAQSIRVYDPEGCLPRQLLRFSISGSPFFVDSYVNCTFLRCRPEEITGSPSISAATVDCLGNSSRPVIATSSEALANSMAEKCEKIATSSVPVSMVKEDGNPLKLSGDLQLKWDVPDCRRREEEGGICAFDSNFSQQIGCFHSPPADLGPKSQFLAILSGENPAVL</sequence>
<dbReference type="GO" id="GO:0008270">
    <property type="term" value="F:zinc ion binding"/>
    <property type="evidence" value="ECO:0007669"/>
    <property type="project" value="UniProtKB-KW"/>
</dbReference>
<evidence type="ECO:0000256" key="12">
    <source>
        <dbReference type="ARBA" id="ARBA00022989"/>
    </source>
</evidence>
<dbReference type="GO" id="GO:0030247">
    <property type="term" value="F:polysaccharide binding"/>
    <property type="evidence" value="ECO:0007669"/>
    <property type="project" value="InterPro"/>
</dbReference>
<dbReference type="InterPro" id="IPR046948">
    <property type="entry name" value="ATL20-22-like"/>
</dbReference>
<dbReference type="Pfam" id="PF13947">
    <property type="entry name" value="GUB_WAK_bind"/>
    <property type="match status" value="1"/>
</dbReference>